<proteinExistence type="predicted"/>
<evidence type="ECO:0000313" key="2">
    <source>
        <dbReference type="EMBL" id="GMF21021.1"/>
    </source>
</evidence>
<dbReference type="AlphaFoldDB" id="A0A9W6TUY5"/>
<dbReference type="OrthoDB" id="108444at2759"/>
<reference evidence="2" key="1">
    <citation type="submission" date="2023-04" db="EMBL/GenBank/DDBJ databases">
        <title>Phytophthora lilii NBRC 32176.</title>
        <authorList>
            <person name="Ichikawa N."/>
            <person name="Sato H."/>
            <person name="Tonouchi N."/>
        </authorList>
    </citation>
    <scope>NUCLEOTIDE SEQUENCE</scope>
    <source>
        <strain evidence="2">NBRC 32176</strain>
    </source>
</reference>
<feature type="compositionally biased region" description="Basic and acidic residues" evidence="1">
    <location>
        <begin position="108"/>
        <end position="124"/>
    </location>
</feature>
<organism evidence="2 3">
    <name type="scientific">Phytophthora lilii</name>
    <dbReference type="NCBI Taxonomy" id="2077276"/>
    <lineage>
        <taxon>Eukaryota</taxon>
        <taxon>Sar</taxon>
        <taxon>Stramenopiles</taxon>
        <taxon>Oomycota</taxon>
        <taxon>Peronosporomycetes</taxon>
        <taxon>Peronosporales</taxon>
        <taxon>Peronosporaceae</taxon>
        <taxon>Phytophthora</taxon>
    </lineage>
</organism>
<evidence type="ECO:0000256" key="1">
    <source>
        <dbReference type="SAM" id="MobiDB-lite"/>
    </source>
</evidence>
<feature type="compositionally biased region" description="Acidic residues" evidence="1">
    <location>
        <begin position="74"/>
        <end position="89"/>
    </location>
</feature>
<name>A0A9W6TUY5_9STRA</name>
<evidence type="ECO:0000313" key="3">
    <source>
        <dbReference type="Proteomes" id="UP001165083"/>
    </source>
</evidence>
<comment type="caution">
    <text evidence="2">The sequence shown here is derived from an EMBL/GenBank/DDBJ whole genome shotgun (WGS) entry which is preliminary data.</text>
</comment>
<dbReference type="Proteomes" id="UP001165083">
    <property type="component" value="Unassembled WGS sequence"/>
</dbReference>
<sequence>METLLEVQRQLARVAADMHPPSAGAPAPHAALTPVLIHIEQLLDEIRAAARAVVAAAHVAPDFRRVLEAEDVVDYESETETEDETEDTQSQEPATGKRPAEAAEDEPEPKRQMTHDNKPQEQDHKLARKVSKFFELAQQVSESEDQAEETLLTKLKGSFTVSTTHMLTVLEGGGVPSEHVAMLFRDASLLLCDAITKYRDGRGMTQKWVVGTLQKLGNVVKSAKCKPRELAALIDEKLQMRLYVLQEQWKEVRSNDLGKMQQFIDRVMADGKLEADQVARPLAKLACFFRTDLKTCTRLHRTSPRTEEEWVRFSQISEILAQWIHLVQQASSPPKLQPYLSTFQNHLNCFAKKNPGRVPNTLLE</sequence>
<keyword evidence="3" id="KW-1185">Reference proteome</keyword>
<accession>A0A9W6TUY5</accession>
<gene>
    <name evidence="2" type="ORF">Plil01_000825100</name>
</gene>
<protein>
    <submittedName>
        <fullName evidence="2">Unnamed protein product</fullName>
    </submittedName>
</protein>
<dbReference type="EMBL" id="BSXW01000393">
    <property type="protein sequence ID" value="GMF21021.1"/>
    <property type="molecule type" value="Genomic_DNA"/>
</dbReference>
<feature type="region of interest" description="Disordered" evidence="1">
    <location>
        <begin position="74"/>
        <end position="124"/>
    </location>
</feature>